<dbReference type="Gene3D" id="1.10.10.10">
    <property type="entry name" value="Winged helix-like DNA-binding domain superfamily/Winged helix DNA-binding domain"/>
    <property type="match status" value="1"/>
</dbReference>
<accession>A0A3M2M3K7</accession>
<evidence type="ECO:0000313" key="2">
    <source>
        <dbReference type="EMBL" id="RMI44151.1"/>
    </source>
</evidence>
<dbReference type="PANTHER" id="PTHR18964">
    <property type="entry name" value="ROK (REPRESSOR, ORF, KINASE) FAMILY"/>
    <property type="match status" value="1"/>
</dbReference>
<keyword evidence="3" id="KW-1185">Reference proteome</keyword>
<dbReference type="Proteomes" id="UP000278673">
    <property type="component" value="Unassembled WGS sequence"/>
</dbReference>
<protein>
    <submittedName>
        <fullName evidence="2">ROK family transcriptional regulator</fullName>
    </submittedName>
</protein>
<comment type="similarity">
    <text evidence="1">Belongs to the ROK (NagC/XylR) family.</text>
</comment>
<dbReference type="RefSeq" id="WP_122182747.1">
    <property type="nucleotide sequence ID" value="NZ_RFFJ01000018.1"/>
</dbReference>
<dbReference type="SUPFAM" id="SSF46785">
    <property type="entry name" value="Winged helix' DNA-binding domain"/>
    <property type="match status" value="1"/>
</dbReference>
<comment type="caution">
    <text evidence="2">The sequence shown here is derived from an EMBL/GenBank/DDBJ whole genome shotgun (WGS) entry which is preliminary data.</text>
</comment>
<sequence length="398" mass="41511">MSAARQASPRPDLDLWGTVTPAARPVVRELVVNGPQTRTHLARALGLSGGSLTRLTKPLVEAGLVAERNVAHDPDNGRPTRPLDIAGEGHRFLGVKLTADHLYGVVTDLRARVLAEHDEPLGERDPEAVAALARDLLERLRADDVRPQAVGLGLGGHPRPGDGSGAHGPGGEVWDAPFLGWRGVPVTRVVQRATGLPTVVSNDVAALARSHHWFGAGRGHHDFALVTVGAGIGYALVLDGHTHPLSAVDLGEFSHHVLDPGGPLCPDGHRGCVAAYLSTPSVLATAAQGLRRRVTLGEVAALARDGDPLCAGVARLAGWALGAVAGSIANLTGVKTVIAAGEGVELVGAARQEVARGIRERRHRDHGALEVSLQPDTFTEWARGAAVAAIRAFVVRAP</sequence>
<dbReference type="EMBL" id="RFFJ01000018">
    <property type="protein sequence ID" value="RMI44151.1"/>
    <property type="molecule type" value="Genomic_DNA"/>
</dbReference>
<dbReference type="Gene3D" id="3.30.420.40">
    <property type="match status" value="2"/>
</dbReference>
<dbReference type="AlphaFoldDB" id="A0A3M2M3K7"/>
<dbReference type="SUPFAM" id="SSF53067">
    <property type="entry name" value="Actin-like ATPase domain"/>
    <property type="match status" value="1"/>
</dbReference>
<name>A0A3M2M3K7_9ACTN</name>
<dbReference type="InterPro" id="IPR036388">
    <property type="entry name" value="WH-like_DNA-bd_sf"/>
</dbReference>
<evidence type="ECO:0000313" key="3">
    <source>
        <dbReference type="Proteomes" id="UP000278673"/>
    </source>
</evidence>
<evidence type="ECO:0000256" key="1">
    <source>
        <dbReference type="ARBA" id="ARBA00006479"/>
    </source>
</evidence>
<gene>
    <name evidence="2" type="ORF">EBN88_06010</name>
</gene>
<dbReference type="InterPro" id="IPR043129">
    <property type="entry name" value="ATPase_NBD"/>
</dbReference>
<dbReference type="PANTHER" id="PTHR18964:SF149">
    <property type="entry name" value="BIFUNCTIONAL UDP-N-ACETYLGLUCOSAMINE 2-EPIMERASE_N-ACETYLMANNOSAMINE KINASE"/>
    <property type="match status" value="1"/>
</dbReference>
<reference evidence="2 3" key="1">
    <citation type="submission" date="2018-10" db="EMBL/GenBank/DDBJ databases">
        <title>Isolation, diversity and antifungal activity of actinobacteria from wheat.</title>
        <authorList>
            <person name="Han C."/>
        </authorList>
    </citation>
    <scope>NUCLEOTIDE SEQUENCE [LARGE SCALE GENOMIC DNA]</scope>
    <source>
        <strain evidence="2 3">NEAU-YY642</strain>
    </source>
</reference>
<dbReference type="Pfam" id="PF00480">
    <property type="entry name" value="ROK"/>
    <property type="match status" value="1"/>
</dbReference>
<organism evidence="2 3">
    <name type="scientific">Streptomyces triticirhizae</name>
    <dbReference type="NCBI Taxonomy" id="2483353"/>
    <lineage>
        <taxon>Bacteria</taxon>
        <taxon>Bacillati</taxon>
        <taxon>Actinomycetota</taxon>
        <taxon>Actinomycetes</taxon>
        <taxon>Kitasatosporales</taxon>
        <taxon>Streptomycetaceae</taxon>
        <taxon>Streptomyces</taxon>
    </lineage>
</organism>
<proteinExistence type="inferred from homology"/>
<dbReference type="InterPro" id="IPR036390">
    <property type="entry name" value="WH_DNA-bd_sf"/>
</dbReference>
<dbReference type="InterPro" id="IPR000600">
    <property type="entry name" value="ROK"/>
</dbReference>